<keyword evidence="4" id="KW-1185">Reference proteome</keyword>
<feature type="compositionally biased region" description="Basic and acidic residues" evidence="1">
    <location>
        <begin position="98"/>
        <end position="124"/>
    </location>
</feature>
<sequence length="278" mass="30090">MAELETFLSGFQYDDEDAGGGGDETVRQRHAREVCELKERVRALKASAKKAEREAVVAQIASLEAEQRARHARELVEAGLGALSLGDESTRRPKKGNKARERKEREEAERDARMADARKNAGPAKRDLENAQLCVQLAPLGLRVREVIADGHCLFRAVACQLTDADAQPADEAVWALRGTAVEHMRAHAADFLPFFEATESAPTLDAYCAEMATTAAWGGQLELRALAQALGRTLRVHQAGIAPVVMNGGAGGVAVELSYHQHAYGLGEHYNAVQPTS</sequence>
<protein>
    <recommendedName>
        <fullName evidence="2">OTU domain-containing protein</fullName>
    </recommendedName>
</protein>
<dbReference type="InterPro" id="IPR050704">
    <property type="entry name" value="Peptidase_C85-like"/>
</dbReference>
<dbReference type="EMBL" id="JAGTXO010000025">
    <property type="protein sequence ID" value="KAG8461551.1"/>
    <property type="molecule type" value="Genomic_DNA"/>
</dbReference>
<proteinExistence type="predicted"/>
<dbReference type="OrthoDB" id="415023at2759"/>
<gene>
    <name evidence="3" type="ORF">KFE25_001155</name>
</gene>
<feature type="region of interest" description="Disordered" evidence="1">
    <location>
        <begin position="86"/>
        <end position="124"/>
    </location>
</feature>
<dbReference type="GO" id="GO:0016579">
    <property type="term" value="P:protein deubiquitination"/>
    <property type="evidence" value="ECO:0007669"/>
    <property type="project" value="TreeGrafter"/>
</dbReference>
<name>A0A8J5X9V3_DIALT</name>
<organism evidence="3 4">
    <name type="scientific">Diacronema lutheri</name>
    <name type="common">Unicellular marine alga</name>
    <name type="synonym">Monochrysis lutheri</name>
    <dbReference type="NCBI Taxonomy" id="2081491"/>
    <lineage>
        <taxon>Eukaryota</taxon>
        <taxon>Haptista</taxon>
        <taxon>Haptophyta</taxon>
        <taxon>Pavlovophyceae</taxon>
        <taxon>Pavlovales</taxon>
        <taxon>Pavlovaceae</taxon>
        <taxon>Diacronema</taxon>
    </lineage>
</organism>
<dbReference type="SUPFAM" id="SSF54001">
    <property type="entry name" value="Cysteine proteinases"/>
    <property type="match status" value="1"/>
</dbReference>
<dbReference type="CDD" id="cd22748">
    <property type="entry name" value="OTU_OTUD6-like"/>
    <property type="match status" value="1"/>
</dbReference>
<dbReference type="Pfam" id="PF02338">
    <property type="entry name" value="OTU"/>
    <property type="match status" value="1"/>
</dbReference>
<accession>A0A8J5X9V3</accession>
<dbReference type="Proteomes" id="UP000751190">
    <property type="component" value="Unassembled WGS sequence"/>
</dbReference>
<feature type="domain" description="OTU" evidence="2">
    <location>
        <begin position="142"/>
        <end position="277"/>
    </location>
</feature>
<dbReference type="AlphaFoldDB" id="A0A8J5X9V3"/>
<reference evidence="3" key="1">
    <citation type="submission" date="2021-05" db="EMBL/GenBank/DDBJ databases">
        <title>The genome of the haptophyte Pavlova lutheri (Diacronema luteri, Pavlovales) - a model for lipid biosynthesis in eukaryotic algae.</title>
        <authorList>
            <person name="Hulatt C.J."/>
            <person name="Posewitz M.C."/>
        </authorList>
    </citation>
    <scope>NUCLEOTIDE SEQUENCE</scope>
    <source>
        <strain evidence="3">NIVA-4/92</strain>
    </source>
</reference>
<dbReference type="PANTHER" id="PTHR12419">
    <property type="entry name" value="OTU DOMAIN CONTAINING PROTEIN"/>
    <property type="match status" value="1"/>
</dbReference>
<dbReference type="OMA" id="QDQLVFS"/>
<dbReference type="InterPro" id="IPR003323">
    <property type="entry name" value="OTU_dom"/>
</dbReference>
<dbReference type="PANTHER" id="PTHR12419:SF10">
    <property type="entry name" value="DEUBIQUITINASE OTUD6B"/>
    <property type="match status" value="1"/>
</dbReference>
<dbReference type="PROSITE" id="PS50802">
    <property type="entry name" value="OTU"/>
    <property type="match status" value="1"/>
</dbReference>
<dbReference type="InterPro" id="IPR038765">
    <property type="entry name" value="Papain-like_cys_pep_sf"/>
</dbReference>
<evidence type="ECO:0000256" key="1">
    <source>
        <dbReference type="SAM" id="MobiDB-lite"/>
    </source>
</evidence>
<dbReference type="Gene3D" id="3.90.70.80">
    <property type="match status" value="1"/>
</dbReference>
<comment type="caution">
    <text evidence="3">The sequence shown here is derived from an EMBL/GenBank/DDBJ whole genome shotgun (WGS) entry which is preliminary data.</text>
</comment>
<evidence type="ECO:0000313" key="3">
    <source>
        <dbReference type="EMBL" id="KAG8461551.1"/>
    </source>
</evidence>
<feature type="region of interest" description="Disordered" evidence="1">
    <location>
        <begin position="1"/>
        <end position="27"/>
    </location>
</feature>
<dbReference type="GO" id="GO:0004843">
    <property type="term" value="F:cysteine-type deubiquitinase activity"/>
    <property type="evidence" value="ECO:0007669"/>
    <property type="project" value="TreeGrafter"/>
</dbReference>
<evidence type="ECO:0000259" key="2">
    <source>
        <dbReference type="PROSITE" id="PS50802"/>
    </source>
</evidence>
<evidence type="ECO:0000313" key="4">
    <source>
        <dbReference type="Proteomes" id="UP000751190"/>
    </source>
</evidence>